<keyword evidence="2" id="KW-0732">Signal</keyword>
<sequence length="207" mass="22387">MKKRLLLMMILVTASLLMACSGEAKQTGSTKQEETGQESKKEDSGEDGSEEAKAEEPVDSVDLEEATSQDQSSSTEDPLSTYPSEKIEYARVWLQVIGNKGVGELNVRHISAGEQLNPYDDNSVDYPEDVIVLSGKIMADGIVTYSGNGDGTINVYDVPSHWPSSEQIEESMEDYTKGIVEGTEQVSVGKGEDDEVIGVIGKVITES</sequence>
<feature type="signal peptide" evidence="2">
    <location>
        <begin position="1"/>
        <end position="19"/>
    </location>
</feature>
<accession>A0A5D4UMM4</accession>
<feature type="chain" id="PRO_5039428834" description="Lipoprotein" evidence="2">
    <location>
        <begin position="20"/>
        <end position="207"/>
    </location>
</feature>
<organism evidence="3 4">
    <name type="scientific">Rossellomorea aquimaris</name>
    <dbReference type="NCBI Taxonomy" id="189382"/>
    <lineage>
        <taxon>Bacteria</taxon>
        <taxon>Bacillati</taxon>
        <taxon>Bacillota</taxon>
        <taxon>Bacilli</taxon>
        <taxon>Bacillales</taxon>
        <taxon>Bacillaceae</taxon>
        <taxon>Rossellomorea</taxon>
    </lineage>
</organism>
<dbReference type="AlphaFoldDB" id="A0A5D4UMM4"/>
<dbReference type="EMBL" id="VTEZ01000001">
    <property type="protein sequence ID" value="TYS88408.1"/>
    <property type="molecule type" value="Genomic_DNA"/>
</dbReference>
<protein>
    <recommendedName>
        <fullName evidence="5">Lipoprotein</fullName>
    </recommendedName>
</protein>
<gene>
    <name evidence="3" type="ORF">FZC85_02975</name>
</gene>
<feature type="compositionally biased region" description="Polar residues" evidence="1">
    <location>
        <begin position="68"/>
        <end position="82"/>
    </location>
</feature>
<dbReference type="OrthoDB" id="2136654at2"/>
<evidence type="ECO:0008006" key="5">
    <source>
        <dbReference type="Google" id="ProtNLM"/>
    </source>
</evidence>
<evidence type="ECO:0000313" key="3">
    <source>
        <dbReference type="EMBL" id="TYS88408.1"/>
    </source>
</evidence>
<feature type="compositionally biased region" description="Basic and acidic residues" evidence="1">
    <location>
        <begin position="31"/>
        <end position="43"/>
    </location>
</feature>
<evidence type="ECO:0000313" key="4">
    <source>
        <dbReference type="Proteomes" id="UP000324269"/>
    </source>
</evidence>
<reference evidence="3 4" key="1">
    <citation type="submission" date="2019-08" db="EMBL/GenBank/DDBJ databases">
        <title>Bacillus genomes from the desert of Cuatro Cienegas, Coahuila.</title>
        <authorList>
            <person name="Olmedo-Alvarez G."/>
        </authorList>
    </citation>
    <scope>NUCLEOTIDE SEQUENCE [LARGE SCALE GENOMIC DNA]</scope>
    <source>
        <strain evidence="3 4">CH87b_3T</strain>
    </source>
</reference>
<evidence type="ECO:0000256" key="1">
    <source>
        <dbReference type="SAM" id="MobiDB-lite"/>
    </source>
</evidence>
<evidence type="ECO:0000256" key="2">
    <source>
        <dbReference type="SAM" id="SignalP"/>
    </source>
</evidence>
<proteinExistence type="predicted"/>
<name>A0A5D4UMM4_9BACI</name>
<dbReference type="Proteomes" id="UP000324269">
    <property type="component" value="Unassembled WGS sequence"/>
</dbReference>
<feature type="region of interest" description="Disordered" evidence="1">
    <location>
        <begin position="23"/>
        <end position="82"/>
    </location>
</feature>
<dbReference type="PROSITE" id="PS51257">
    <property type="entry name" value="PROKAR_LIPOPROTEIN"/>
    <property type="match status" value="1"/>
</dbReference>
<feature type="compositionally biased region" description="Acidic residues" evidence="1">
    <location>
        <begin position="57"/>
        <end position="67"/>
    </location>
</feature>
<comment type="caution">
    <text evidence="3">The sequence shown here is derived from an EMBL/GenBank/DDBJ whole genome shotgun (WGS) entry which is preliminary data.</text>
</comment>
<dbReference type="RefSeq" id="WP_148967708.1">
    <property type="nucleotide sequence ID" value="NZ_JBNIKW010000001.1"/>
</dbReference>